<dbReference type="AlphaFoldDB" id="A0A453NNV7"/>
<reference evidence="3" key="1">
    <citation type="journal article" date="2014" name="Science">
        <title>Ancient hybridizations among the ancestral genomes of bread wheat.</title>
        <authorList>
            <consortium name="International Wheat Genome Sequencing Consortium,"/>
            <person name="Marcussen T."/>
            <person name="Sandve S.R."/>
            <person name="Heier L."/>
            <person name="Spannagl M."/>
            <person name="Pfeifer M."/>
            <person name="Jakobsen K.S."/>
            <person name="Wulff B.B."/>
            <person name="Steuernagel B."/>
            <person name="Mayer K.F."/>
            <person name="Olsen O.A."/>
        </authorList>
    </citation>
    <scope>NUCLEOTIDE SEQUENCE [LARGE SCALE GENOMIC DNA]</scope>
    <source>
        <strain evidence="3">cv. AL8/78</strain>
    </source>
</reference>
<dbReference type="Proteomes" id="UP000015105">
    <property type="component" value="Chromosome 6D"/>
</dbReference>
<keyword evidence="3" id="KW-1185">Reference proteome</keyword>
<evidence type="ECO:0000313" key="2">
    <source>
        <dbReference type="EnsemblPlants" id="AET6Gv20432400.6"/>
    </source>
</evidence>
<name>A0A453NNV7_AEGTS</name>
<reference evidence="2" key="4">
    <citation type="submission" date="2019-03" db="UniProtKB">
        <authorList>
            <consortium name="EnsemblPlants"/>
        </authorList>
    </citation>
    <scope>IDENTIFICATION</scope>
</reference>
<evidence type="ECO:0000256" key="1">
    <source>
        <dbReference type="SAM" id="MobiDB-lite"/>
    </source>
</evidence>
<dbReference type="EnsemblPlants" id="AET6Gv20432400.6">
    <property type="protein sequence ID" value="AET6Gv20432400.6"/>
    <property type="gene ID" value="AET6Gv20432400"/>
</dbReference>
<feature type="region of interest" description="Disordered" evidence="1">
    <location>
        <begin position="95"/>
        <end position="116"/>
    </location>
</feature>
<evidence type="ECO:0008006" key="4">
    <source>
        <dbReference type="Google" id="ProtNLM"/>
    </source>
</evidence>
<accession>A0A453NNV7</accession>
<feature type="compositionally biased region" description="Basic and acidic residues" evidence="1">
    <location>
        <begin position="107"/>
        <end position="116"/>
    </location>
</feature>
<proteinExistence type="predicted"/>
<dbReference type="InterPro" id="IPR027417">
    <property type="entry name" value="P-loop_NTPase"/>
</dbReference>
<reference evidence="3" key="2">
    <citation type="journal article" date="2017" name="Nat. Plants">
        <title>The Aegilops tauschii genome reveals multiple impacts of transposons.</title>
        <authorList>
            <person name="Zhao G."/>
            <person name="Zou C."/>
            <person name="Li K."/>
            <person name="Wang K."/>
            <person name="Li T."/>
            <person name="Gao L."/>
            <person name="Zhang X."/>
            <person name="Wang H."/>
            <person name="Yang Z."/>
            <person name="Liu X."/>
            <person name="Jiang W."/>
            <person name="Mao L."/>
            <person name="Kong X."/>
            <person name="Jiao Y."/>
            <person name="Jia J."/>
        </authorList>
    </citation>
    <scope>NUCLEOTIDE SEQUENCE [LARGE SCALE GENOMIC DNA]</scope>
    <source>
        <strain evidence="3">cv. AL8/78</strain>
    </source>
</reference>
<evidence type="ECO:0000313" key="3">
    <source>
        <dbReference type="Proteomes" id="UP000015105"/>
    </source>
</evidence>
<reference evidence="2" key="3">
    <citation type="journal article" date="2017" name="Nature">
        <title>Genome sequence of the progenitor of the wheat D genome Aegilops tauschii.</title>
        <authorList>
            <person name="Luo M.C."/>
            <person name="Gu Y.Q."/>
            <person name="Puiu D."/>
            <person name="Wang H."/>
            <person name="Twardziok S.O."/>
            <person name="Deal K.R."/>
            <person name="Huo N."/>
            <person name="Zhu T."/>
            <person name="Wang L."/>
            <person name="Wang Y."/>
            <person name="McGuire P.E."/>
            <person name="Liu S."/>
            <person name="Long H."/>
            <person name="Ramasamy R.K."/>
            <person name="Rodriguez J.C."/>
            <person name="Van S.L."/>
            <person name="Yuan L."/>
            <person name="Wang Z."/>
            <person name="Xia Z."/>
            <person name="Xiao L."/>
            <person name="Anderson O.D."/>
            <person name="Ouyang S."/>
            <person name="Liang Y."/>
            <person name="Zimin A.V."/>
            <person name="Pertea G."/>
            <person name="Qi P."/>
            <person name="Bennetzen J.L."/>
            <person name="Dai X."/>
            <person name="Dawson M.W."/>
            <person name="Muller H.G."/>
            <person name="Kugler K."/>
            <person name="Rivarola-Duarte L."/>
            <person name="Spannagl M."/>
            <person name="Mayer K.F.X."/>
            <person name="Lu F.H."/>
            <person name="Bevan M.W."/>
            <person name="Leroy P."/>
            <person name="Li P."/>
            <person name="You F.M."/>
            <person name="Sun Q."/>
            <person name="Liu Z."/>
            <person name="Lyons E."/>
            <person name="Wicker T."/>
            <person name="Salzberg S.L."/>
            <person name="Devos K.M."/>
            <person name="Dvorak J."/>
        </authorList>
    </citation>
    <scope>NUCLEOTIDE SEQUENCE [LARGE SCALE GENOMIC DNA]</scope>
    <source>
        <strain evidence="2">cv. AL8/78</strain>
    </source>
</reference>
<dbReference type="Gene3D" id="3.40.50.300">
    <property type="entry name" value="P-loop containing nucleotide triphosphate hydrolases"/>
    <property type="match status" value="1"/>
</dbReference>
<organism evidence="2 3">
    <name type="scientific">Aegilops tauschii subsp. strangulata</name>
    <name type="common">Goatgrass</name>
    <dbReference type="NCBI Taxonomy" id="200361"/>
    <lineage>
        <taxon>Eukaryota</taxon>
        <taxon>Viridiplantae</taxon>
        <taxon>Streptophyta</taxon>
        <taxon>Embryophyta</taxon>
        <taxon>Tracheophyta</taxon>
        <taxon>Spermatophyta</taxon>
        <taxon>Magnoliopsida</taxon>
        <taxon>Liliopsida</taxon>
        <taxon>Poales</taxon>
        <taxon>Poaceae</taxon>
        <taxon>BOP clade</taxon>
        <taxon>Pooideae</taxon>
        <taxon>Triticodae</taxon>
        <taxon>Triticeae</taxon>
        <taxon>Triticinae</taxon>
        <taxon>Aegilops</taxon>
    </lineage>
</organism>
<reference evidence="2" key="5">
    <citation type="journal article" date="2021" name="G3 (Bethesda)">
        <title>Aegilops tauschii genome assembly Aet v5.0 features greater sequence contiguity and improved annotation.</title>
        <authorList>
            <person name="Wang L."/>
            <person name="Zhu T."/>
            <person name="Rodriguez J.C."/>
            <person name="Deal K.R."/>
            <person name="Dubcovsky J."/>
            <person name="McGuire P.E."/>
            <person name="Lux T."/>
            <person name="Spannagl M."/>
            <person name="Mayer K.F.X."/>
            <person name="Baldrich P."/>
            <person name="Meyers B.C."/>
            <person name="Huo N."/>
            <person name="Gu Y.Q."/>
            <person name="Zhou H."/>
            <person name="Devos K.M."/>
            <person name="Bennetzen J.L."/>
            <person name="Unver T."/>
            <person name="Budak H."/>
            <person name="Gulick P.J."/>
            <person name="Galiba G."/>
            <person name="Kalapos B."/>
            <person name="Nelson D.R."/>
            <person name="Li P."/>
            <person name="You F.M."/>
            <person name="Luo M.C."/>
            <person name="Dvorak J."/>
        </authorList>
    </citation>
    <scope>NUCLEOTIDE SEQUENCE [LARGE SCALE GENOMIC DNA]</scope>
    <source>
        <strain evidence="2">cv. AL8/78</strain>
    </source>
</reference>
<dbReference type="Gramene" id="AET6Gv20432400.6">
    <property type="protein sequence ID" value="AET6Gv20432400.6"/>
    <property type="gene ID" value="AET6Gv20432400"/>
</dbReference>
<dbReference type="SUPFAM" id="SSF52540">
    <property type="entry name" value="P-loop containing nucleoside triphosphate hydrolases"/>
    <property type="match status" value="1"/>
</dbReference>
<protein>
    <recommendedName>
        <fullName evidence="4">ABC transmembrane type-1 domain-containing protein</fullName>
    </recommendedName>
</protein>
<sequence length="116" mass="12646">MICSMQLMLIHDPTFSRGMLAWGLGLKTMVYVTHQIEFRPAADLILVMNGGRIAQADKYNDILSSGADLAELVGPHQEPLTTLDVIDVANGGDETFSSSLSRPLSLVEEKDKQNGK</sequence>